<evidence type="ECO:0000256" key="1">
    <source>
        <dbReference type="SAM" id="MobiDB-lite"/>
    </source>
</evidence>
<dbReference type="AlphaFoldDB" id="A0A843XB72"/>
<dbReference type="PANTHER" id="PTHR36064">
    <property type="entry name" value="EMBRYO DEFECTIVE 2735"/>
    <property type="match status" value="1"/>
</dbReference>
<organism evidence="2 3">
    <name type="scientific">Colocasia esculenta</name>
    <name type="common">Wild taro</name>
    <name type="synonym">Arum esculentum</name>
    <dbReference type="NCBI Taxonomy" id="4460"/>
    <lineage>
        <taxon>Eukaryota</taxon>
        <taxon>Viridiplantae</taxon>
        <taxon>Streptophyta</taxon>
        <taxon>Embryophyta</taxon>
        <taxon>Tracheophyta</taxon>
        <taxon>Spermatophyta</taxon>
        <taxon>Magnoliopsida</taxon>
        <taxon>Liliopsida</taxon>
        <taxon>Araceae</taxon>
        <taxon>Aroideae</taxon>
        <taxon>Colocasieae</taxon>
        <taxon>Colocasia</taxon>
    </lineage>
</organism>
<protein>
    <recommendedName>
        <fullName evidence="4">Embryo defective protein</fullName>
    </recommendedName>
</protein>
<reference evidence="2" key="1">
    <citation type="submission" date="2017-07" db="EMBL/GenBank/DDBJ databases">
        <title>Taro Niue Genome Assembly and Annotation.</title>
        <authorList>
            <person name="Atibalentja N."/>
            <person name="Keating K."/>
            <person name="Fields C.J."/>
        </authorList>
    </citation>
    <scope>NUCLEOTIDE SEQUENCE</scope>
    <source>
        <strain evidence="2">Niue_2</strain>
        <tissue evidence="2">Leaf</tissue>
    </source>
</reference>
<evidence type="ECO:0008006" key="4">
    <source>
        <dbReference type="Google" id="ProtNLM"/>
    </source>
</evidence>
<feature type="compositionally biased region" description="Polar residues" evidence="1">
    <location>
        <begin position="40"/>
        <end position="49"/>
    </location>
</feature>
<keyword evidence="3" id="KW-1185">Reference proteome</keyword>
<evidence type="ECO:0000313" key="2">
    <source>
        <dbReference type="EMBL" id="MQM16598.1"/>
    </source>
</evidence>
<accession>A0A843XB72</accession>
<dbReference type="Proteomes" id="UP000652761">
    <property type="component" value="Unassembled WGS sequence"/>
</dbReference>
<name>A0A843XB72_COLES</name>
<gene>
    <name evidence="2" type="ORF">Taro_049556</name>
</gene>
<feature type="region of interest" description="Disordered" evidence="1">
    <location>
        <begin position="252"/>
        <end position="280"/>
    </location>
</feature>
<feature type="region of interest" description="Disordered" evidence="1">
    <location>
        <begin position="1"/>
        <end position="101"/>
    </location>
</feature>
<dbReference type="OrthoDB" id="514706at2759"/>
<sequence>MDSGLSTLPPPPPREQTRRPSFRPFQSVSPSRLRSAAGFGSSTSCTIEPSSGLLPPSIGGARSNRRNPEPWRAPKPTIPPAAGDYESAGGRGWRSSSPFSDIRGPDGIMKLKVVCRKLYDYVRHDLKEIAFPSSLPDPPHIKKRRKLTWKERYYVLKEASRLYAASWVGDIGPELRPNDYKQKVQGETKPNGENAAFDKGEPSTLEDLAVAARGGMETLKPALQRLYMTRASAYRDALKSFIQGYQEGLQQVMEGKGGSKGDSNPEPQNDVGKKTTGASK</sequence>
<comment type="caution">
    <text evidence="2">The sequence shown here is derived from an EMBL/GenBank/DDBJ whole genome shotgun (WGS) entry which is preliminary data.</text>
</comment>
<evidence type="ECO:0000313" key="3">
    <source>
        <dbReference type="Proteomes" id="UP000652761"/>
    </source>
</evidence>
<proteinExistence type="predicted"/>
<dbReference type="EMBL" id="NMUH01007078">
    <property type="protein sequence ID" value="MQM16598.1"/>
    <property type="molecule type" value="Genomic_DNA"/>
</dbReference>